<dbReference type="Proteomes" id="UP001597168">
    <property type="component" value="Unassembled WGS sequence"/>
</dbReference>
<accession>A0ABW3QZI9</accession>
<dbReference type="SUPFAM" id="SSF52096">
    <property type="entry name" value="ClpP/crotonase"/>
    <property type="match status" value="1"/>
</dbReference>
<dbReference type="Gene3D" id="3.90.226.10">
    <property type="entry name" value="2-enoyl-CoA Hydratase, Chain A, domain 1"/>
    <property type="match status" value="1"/>
</dbReference>
<gene>
    <name evidence="1" type="ORF">ACFQ3T_23820</name>
</gene>
<sequence>MTVSLEDSGGIAVIRIDEPSDAVLPDVRALSPAVAEARAAVLLVGPGLCGSDIKQLVRTPAAEREAQSASLRRVRDELANLPVPVVAAIGGSASGGAAELAMACDLRVLAAEGGLGRVTDDRVTCRGVICGEVVCGEATGGAGTGDVGTCGEAAGVRVLVARRVTAEEALRLGLVDRVVPSSAVLRTALELANQCKSAQVQRKSCRIVAP</sequence>
<protein>
    <submittedName>
        <fullName evidence="1">Enoyl-CoA hydratase/isomerase family protein</fullName>
    </submittedName>
</protein>
<dbReference type="InterPro" id="IPR001753">
    <property type="entry name" value="Enoyl-CoA_hydra/iso"/>
</dbReference>
<name>A0ABW3QZI9_9PSEU</name>
<evidence type="ECO:0000313" key="2">
    <source>
        <dbReference type="Proteomes" id="UP001597168"/>
    </source>
</evidence>
<dbReference type="CDD" id="cd06558">
    <property type="entry name" value="crotonase-like"/>
    <property type="match status" value="1"/>
</dbReference>
<reference evidence="2" key="1">
    <citation type="journal article" date="2019" name="Int. J. Syst. Evol. Microbiol.">
        <title>The Global Catalogue of Microorganisms (GCM) 10K type strain sequencing project: providing services to taxonomists for standard genome sequencing and annotation.</title>
        <authorList>
            <consortium name="The Broad Institute Genomics Platform"/>
            <consortium name="The Broad Institute Genome Sequencing Center for Infectious Disease"/>
            <person name="Wu L."/>
            <person name="Ma J."/>
        </authorList>
    </citation>
    <scope>NUCLEOTIDE SEQUENCE [LARGE SCALE GENOMIC DNA]</scope>
    <source>
        <strain evidence="2">CCUG 60214</strain>
    </source>
</reference>
<dbReference type="PANTHER" id="PTHR11941:SF54">
    <property type="entry name" value="ENOYL-COA HYDRATASE, MITOCHONDRIAL"/>
    <property type="match status" value="1"/>
</dbReference>
<keyword evidence="2" id="KW-1185">Reference proteome</keyword>
<proteinExistence type="predicted"/>
<dbReference type="Pfam" id="PF00378">
    <property type="entry name" value="ECH_1"/>
    <property type="match status" value="2"/>
</dbReference>
<dbReference type="PANTHER" id="PTHR11941">
    <property type="entry name" value="ENOYL-COA HYDRATASE-RELATED"/>
    <property type="match status" value="1"/>
</dbReference>
<organism evidence="1 2">
    <name type="scientific">Saccharothrix hoggarensis</name>
    <dbReference type="NCBI Taxonomy" id="913853"/>
    <lineage>
        <taxon>Bacteria</taxon>
        <taxon>Bacillati</taxon>
        <taxon>Actinomycetota</taxon>
        <taxon>Actinomycetes</taxon>
        <taxon>Pseudonocardiales</taxon>
        <taxon>Pseudonocardiaceae</taxon>
        <taxon>Saccharothrix</taxon>
    </lineage>
</organism>
<comment type="caution">
    <text evidence="1">The sequence shown here is derived from an EMBL/GenBank/DDBJ whole genome shotgun (WGS) entry which is preliminary data.</text>
</comment>
<dbReference type="EMBL" id="JBHTLK010000143">
    <property type="protein sequence ID" value="MFD1150173.1"/>
    <property type="molecule type" value="Genomic_DNA"/>
</dbReference>
<dbReference type="InterPro" id="IPR029045">
    <property type="entry name" value="ClpP/crotonase-like_dom_sf"/>
</dbReference>
<dbReference type="RefSeq" id="WP_380726023.1">
    <property type="nucleotide sequence ID" value="NZ_JBHTLK010000143.1"/>
</dbReference>
<evidence type="ECO:0000313" key="1">
    <source>
        <dbReference type="EMBL" id="MFD1150173.1"/>
    </source>
</evidence>